<dbReference type="AlphaFoldDB" id="A0A0D4ZYD2"/>
<evidence type="ECO:0000313" key="1">
    <source>
        <dbReference type="EMBL" id="AJW29272.1"/>
    </source>
</evidence>
<dbReference type="EMBL" id="KM017070">
    <property type="protein sequence ID" value="AJW29272.1"/>
    <property type="molecule type" value="Genomic_DNA"/>
</dbReference>
<sequence length="66" mass="7610">MSLEYAITLIHKGFGGEHAHKRFVLNDEDDIVIRRGPLRVLHYTYLSAPLDGFFPQRVGLMLRTAR</sequence>
<geneLocation type="plasmid" evidence="1">
    <name>201</name>
</geneLocation>
<keyword evidence="1" id="KW-0614">Plasmid</keyword>
<organism evidence="1">
    <name type="scientific">Sphingomonas sp. NS2</name>
    <dbReference type="NCBI Taxonomy" id="908605"/>
    <lineage>
        <taxon>Bacteria</taxon>
        <taxon>Pseudomonadati</taxon>
        <taxon>Pseudomonadota</taxon>
        <taxon>Alphaproteobacteria</taxon>
        <taxon>Sphingomonadales</taxon>
        <taxon>Sphingomonadaceae</taxon>
        <taxon>Sphingomonas</taxon>
    </lineage>
</organism>
<name>A0A0D4ZYD2_9SPHN</name>
<protein>
    <submittedName>
        <fullName evidence="1">Uncharacterized protein</fullName>
    </submittedName>
</protein>
<gene>
    <name evidence="1" type="ORF">plasmid201_084</name>
</gene>
<accession>A0A0D4ZYD2</accession>
<reference evidence="1" key="1">
    <citation type="submission" date="2014-06" db="EMBL/GenBank/DDBJ databases">
        <title>Molecular and ecological studies on carbamate pesticide degrading bacteria isolated from agricultural soils.</title>
        <authorList>
            <person name="Kim D.-U."/>
            <person name="Ka J.-O."/>
        </authorList>
    </citation>
    <scope>NUCLEOTIDE SEQUENCE</scope>
    <source>
        <strain evidence="1">NS2</strain>
        <plasmid evidence="1">201</plasmid>
    </source>
</reference>
<proteinExistence type="predicted"/>